<organism evidence="1 2">
    <name type="scientific">Zalaria obscura</name>
    <dbReference type="NCBI Taxonomy" id="2024903"/>
    <lineage>
        <taxon>Eukaryota</taxon>
        <taxon>Fungi</taxon>
        <taxon>Dikarya</taxon>
        <taxon>Ascomycota</taxon>
        <taxon>Pezizomycotina</taxon>
        <taxon>Dothideomycetes</taxon>
        <taxon>Dothideomycetidae</taxon>
        <taxon>Dothideales</taxon>
        <taxon>Zalariaceae</taxon>
        <taxon>Zalaria</taxon>
    </lineage>
</organism>
<name>A0ACC3S4S6_9PEZI</name>
<accession>A0ACC3S4S6</accession>
<reference evidence="1" key="1">
    <citation type="submission" date="2024-02" db="EMBL/GenBank/DDBJ databases">
        <title>Metagenome Assembled Genome of Zalaria obscura JY119.</title>
        <authorList>
            <person name="Vighnesh L."/>
            <person name="Jagadeeshwari U."/>
            <person name="Venkata Ramana C."/>
            <person name="Sasikala C."/>
        </authorList>
    </citation>
    <scope>NUCLEOTIDE SEQUENCE</scope>
    <source>
        <strain evidence="1">JY119</strain>
    </source>
</reference>
<keyword evidence="2" id="KW-1185">Reference proteome</keyword>
<dbReference type="EMBL" id="JAMKPW020000041">
    <property type="protein sequence ID" value="KAK8196576.1"/>
    <property type="molecule type" value="Genomic_DNA"/>
</dbReference>
<protein>
    <submittedName>
        <fullName evidence="1">Uncharacterized protein</fullName>
    </submittedName>
</protein>
<evidence type="ECO:0000313" key="1">
    <source>
        <dbReference type="EMBL" id="KAK8196576.1"/>
    </source>
</evidence>
<sequence>MTIPTTTSGANANGKRPLSTLDSNGDPVAGSSRAHGESQQLKTHEASGYSWLRQEDEPGWGWRNKKAVDEAARAYDSLVYKDKRIGNRWGDPFEIADRELAVLRSQQER</sequence>
<dbReference type="Proteomes" id="UP001320706">
    <property type="component" value="Unassembled WGS sequence"/>
</dbReference>
<evidence type="ECO:0000313" key="2">
    <source>
        <dbReference type="Proteomes" id="UP001320706"/>
    </source>
</evidence>
<comment type="caution">
    <text evidence="1">The sequence shown here is derived from an EMBL/GenBank/DDBJ whole genome shotgun (WGS) entry which is preliminary data.</text>
</comment>
<gene>
    <name evidence="1" type="ORF">M8818_006741</name>
</gene>
<proteinExistence type="predicted"/>